<feature type="region of interest" description="Disordered" evidence="1">
    <location>
        <begin position="193"/>
        <end position="257"/>
    </location>
</feature>
<reference evidence="2" key="1">
    <citation type="journal article" date="2022" name="Int. J. Mol. Sci.">
        <title>Draft Genome of Tanacetum Coccineum: Genomic Comparison of Closely Related Tanacetum-Family Plants.</title>
        <authorList>
            <person name="Yamashiro T."/>
            <person name="Shiraishi A."/>
            <person name="Nakayama K."/>
            <person name="Satake H."/>
        </authorList>
    </citation>
    <scope>NUCLEOTIDE SEQUENCE</scope>
</reference>
<keyword evidence="3" id="KW-1185">Reference proteome</keyword>
<sequence length="455" mass="53048">MQTIMRLASELFHVILECKYSLGKSYCHQLSYALTATADVHVVYLQQLWKTVSKVPDTEDTIKLMLDTEKFTYTVDMFRDTLHLPVETSENLFVAPVNIQTIEAFMNRTKINILQLFHAVINQINVNYAALLWWDFINNVFQKKKAIQYPQFIKLIIADMMKKFLNIPQRIDEDYHSIKDDIPLHMCEGERDKQSYDDADDSDDRLEPGSHKENPEHVDDDDDEEKVDEKKDDEMGSLETRTEEMQTPIPTTPRFPRTILSSDKNITQELMDIVSLPTATTSKDPHSTRRISSKYNHPPGALHRMCRRQGYKIKNMERKCVTTKYFWKTHKKVDRVLHEIIPQLAERAMDDLLENNLKPSITTTIIGDCDAFRSEVPDLVSQEFNAQAPKIIEEHFKNYMKRSLQDQANDPALWEVLKRKFEKSSTCNTSCKDDDIHSQRHDDYQKDDAPPEGEK</sequence>
<evidence type="ECO:0000313" key="2">
    <source>
        <dbReference type="EMBL" id="GJS72415.1"/>
    </source>
</evidence>
<feature type="compositionally biased region" description="Basic and acidic residues" evidence="1">
    <location>
        <begin position="431"/>
        <end position="455"/>
    </location>
</feature>
<feature type="compositionally biased region" description="Basic and acidic residues" evidence="1">
    <location>
        <begin position="227"/>
        <end position="244"/>
    </location>
</feature>
<reference evidence="2" key="2">
    <citation type="submission" date="2022-01" db="EMBL/GenBank/DDBJ databases">
        <authorList>
            <person name="Yamashiro T."/>
            <person name="Shiraishi A."/>
            <person name="Satake H."/>
            <person name="Nakayama K."/>
        </authorList>
    </citation>
    <scope>NUCLEOTIDE SEQUENCE</scope>
</reference>
<feature type="region of interest" description="Disordered" evidence="1">
    <location>
        <begin position="279"/>
        <end position="301"/>
    </location>
</feature>
<accession>A0ABQ4Y604</accession>
<protein>
    <submittedName>
        <fullName evidence="2">Uncharacterized protein</fullName>
    </submittedName>
</protein>
<feature type="compositionally biased region" description="Basic and acidic residues" evidence="1">
    <location>
        <begin position="205"/>
        <end position="217"/>
    </location>
</feature>
<comment type="caution">
    <text evidence="2">The sequence shown here is derived from an EMBL/GenBank/DDBJ whole genome shotgun (WGS) entry which is preliminary data.</text>
</comment>
<dbReference type="Proteomes" id="UP001151760">
    <property type="component" value="Unassembled WGS sequence"/>
</dbReference>
<evidence type="ECO:0000313" key="3">
    <source>
        <dbReference type="Proteomes" id="UP001151760"/>
    </source>
</evidence>
<gene>
    <name evidence="2" type="ORF">Tco_0705256</name>
</gene>
<evidence type="ECO:0000256" key="1">
    <source>
        <dbReference type="SAM" id="MobiDB-lite"/>
    </source>
</evidence>
<dbReference type="EMBL" id="BQNB010010077">
    <property type="protein sequence ID" value="GJS72415.1"/>
    <property type="molecule type" value="Genomic_DNA"/>
</dbReference>
<proteinExistence type="predicted"/>
<organism evidence="2 3">
    <name type="scientific">Tanacetum coccineum</name>
    <dbReference type="NCBI Taxonomy" id="301880"/>
    <lineage>
        <taxon>Eukaryota</taxon>
        <taxon>Viridiplantae</taxon>
        <taxon>Streptophyta</taxon>
        <taxon>Embryophyta</taxon>
        <taxon>Tracheophyta</taxon>
        <taxon>Spermatophyta</taxon>
        <taxon>Magnoliopsida</taxon>
        <taxon>eudicotyledons</taxon>
        <taxon>Gunneridae</taxon>
        <taxon>Pentapetalae</taxon>
        <taxon>asterids</taxon>
        <taxon>campanulids</taxon>
        <taxon>Asterales</taxon>
        <taxon>Asteraceae</taxon>
        <taxon>Asteroideae</taxon>
        <taxon>Anthemideae</taxon>
        <taxon>Anthemidinae</taxon>
        <taxon>Tanacetum</taxon>
    </lineage>
</organism>
<name>A0ABQ4Y604_9ASTR</name>
<feature type="compositionally biased region" description="Low complexity" evidence="1">
    <location>
        <begin position="247"/>
        <end position="257"/>
    </location>
</feature>
<feature type="region of interest" description="Disordered" evidence="1">
    <location>
        <begin position="423"/>
        <end position="455"/>
    </location>
</feature>